<evidence type="ECO:0000313" key="2">
    <source>
        <dbReference type="EMBL" id="QLC51294.1"/>
    </source>
</evidence>
<protein>
    <submittedName>
        <fullName evidence="2">Uncharacterized protein</fullName>
    </submittedName>
</protein>
<feature type="transmembrane region" description="Helical" evidence="1">
    <location>
        <begin position="20"/>
        <end position="41"/>
    </location>
</feature>
<accession>A0A7D5EH83</accession>
<dbReference type="OrthoDB" id="142251at2157"/>
<evidence type="ECO:0000313" key="3">
    <source>
        <dbReference type="Proteomes" id="UP000509594"/>
    </source>
</evidence>
<name>A0A7D5EH83_9EURY</name>
<dbReference type="EMBL" id="CP058215">
    <property type="protein sequence ID" value="QLC51294.1"/>
    <property type="molecule type" value="Genomic_DNA"/>
</dbReference>
<organism evidence="2 3">
    <name type="scientific">Methanolobus zinderi</name>
    <dbReference type="NCBI Taxonomy" id="536044"/>
    <lineage>
        <taxon>Archaea</taxon>
        <taxon>Methanobacteriati</taxon>
        <taxon>Methanobacteriota</taxon>
        <taxon>Stenosarchaea group</taxon>
        <taxon>Methanomicrobia</taxon>
        <taxon>Methanosarcinales</taxon>
        <taxon>Methanosarcinaceae</taxon>
        <taxon>Methanolobus</taxon>
    </lineage>
</organism>
<gene>
    <name evidence="2" type="ORF">HWN40_08485</name>
</gene>
<keyword evidence="1" id="KW-0472">Membrane</keyword>
<keyword evidence="1" id="KW-1133">Transmembrane helix</keyword>
<evidence type="ECO:0000256" key="1">
    <source>
        <dbReference type="SAM" id="Phobius"/>
    </source>
</evidence>
<sequence length="175" mass="20138">MFVFLLVKKAAHEPNSRRTYLIFFLIGIFTFYLSGYILRGIDPPQPIYLMFLVFFVLTGTGILATGERSRMFISKAFAISFAALIIISVLFFAYGAFSHMYSKTIDARLLQEEPDTFVTVTQEDLNAYPALKEAIETRSYVDANPWEWERTIEFLNGTYSVKYKGEYYEIGFTTA</sequence>
<keyword evidence="1" id="KW-0812">Transmembrane</keyword>
<feature type="transmembrane region" description="Helical" evidence="1">
    <location>
        <begin position="47"/>
        <end position="64"/>
    </location>
</feature>
<proteinExistence type="predicted"/>
<dbReference type="Proteomes" id="UP000509594">
    <property type="component" value="Chromosome"/>
</dbReference>
<reference evidence="2 3" key="1">
    <citation type="submission" date="2020-06" db="EMBL/GenBank/DDBJ databases">
        <title>Methanolobus halotolerans sp. nov., isolated from a saline lake Tus in Siberia.</title>
        <authorList>
            <person name="Shen Y."/>
            <person name="Chen S.-C."/>
            <person name="Lai M.-C."/>
            <person name="Huang H.-H."/>
            <person name="Chiu H.-H."/>
            <person name="Tang S.-L."/>
            <person name="Rogozin D.Y."/>
            <person name="Degermendzhy A.G."/>
        </authorList>
    </citation>
    <scope>NUCLEOTIDE SEQUENCE [LARGE SCALE GENOMIC DNA]</scope>
    <source>
        <strain evidence="2 3">DSM 21339</strain>
    </source>
</reference>
<feature type="transmembrane region" description="Helical" evidence="1">
    <location>
        <begin position="76"/>
        <end position="97"/>
    </location>
</feature>
<keyword evidence="3" id="KW-1185">Reference proteome</keyword>
<dbReference type="AlphaFoldDB" id="A0A7D5EH83"/>
<dbReference type="KEGG" id="mzi:HWN40_08485"/>